<feature type="region of interest" description="Disordered" evidence="1">
    <location>
        <begin position="144"/>
        <end position="178"/>
    </location>
</feature>
<evidence type="ECO:0008006" key="3">
    <source>
        <dbReference type="Google" id="ProtNLM"/>
    </source>
</evidence>
<dbReference type="SUPFAM" id="SSF49879">
    <property type="entry name" value="SMAD/FHA domain"/>
    <property type="match status" value="1"/>
</dbReference>
<feature type="compositionally biased region" description="Acidic residues" evidence="1">
    <location>
        <begin position="164"/>
        <end position="175"/>
    </location>
</feature>
<dbReference type="Gene3D" id="2.60.200.20">
    <property type="match status" value="1"/>
</dbReference>
<proteinExistence type="predicted"/>
<evidence type="ECO:0000256" key="1">
    <source>
        <dbReference type="SAM" id="MobiDB-lite"/>
    </source>
</evidence>
<accession>G0TUK6</accession>
<dbReference type="InterPro" id="IPR008984">
    <property type="entry name" value="SMAD_FHA_dom_sf"/>
</dbReference>
<reference evidence="2" key="1">
    <citation type="journal article" date="2012" name="Proc. Natl. Acad. Sci. U.S.A.">
        <title>Antigenic diversity is generated by distinct evolutionary mechanisms in African trypanosome species.</title>
        <authorList>
            <person name="Jackson A.P."/>
            <person name="Berry A."/>
            <person name="Aslett M."/>
            <person name="Allison H.C."/>
            <person name="Burton P."/>
            <person name="Vavrova-Anderson J."/>
            <person name="Brown R."/>
            <person name="Browne H."/>
            <person name="Corton N."/>
            <person name="Hauser H."/>
            <person name="Gamble J."/>
            <person name="Gilderthorp R."/>
            <person name="Marcello L."/>
            <person name="McQuillan J."/>
            <person name="Otto T.D."/>
            <person name="Quail M.A."/>
            <person name="Sanders M.J."/>
            <person name="van Tonder A."/>
            <person name="Ginger M.L."/>
            <person name="Field M.C."/>
            <person name="Barry J.D."/>
            <person name="Hertz-Fowler C."/>
            <person name="Berriman M."/>
        </authorList>
    </citation>
    <scope>NUCLEOTIDE SEQUENCE</scope>
    <source>
        <strain evidence="2">Y486</strain>
    </source>
</reference>
<dbReference type="EMBL" id="HE573020">
    <property type="protein sequence ID" value="CCC47640.1"/>
    <property type="molecule type" value="Genomic_DNA"/>
</dbReference>
<sequence>MCSAGTWIVERGDGLTFTLSESSGVVILGRDKTLPPPQRLDSRYVSRQHLAFEAGPSSLFVTQLGRNPTFYSAGFHSVPRKGATEKGLVICAQDSSVSSAPHGNARKQSRTAELGSIGPWTLHFPEELGLPQLVLRHVPTRVVDEKASASERRLPSVPLGIPDAGDDDDDDDDESGTAWKGILDAVLLEGHDTAERG</sequence>
<dbReference type="VEuPathDB" id="TriTrypDB:TvY486_0403060"/>
<protein>
    <recommendedName>
        <fullName evidence="3">FHA domain-containing protein</fullName>
    </recommendedName>
</protein>
<dbReference type="AlphaFoldDB" id="G0TUK6"/>
<name>G0TUK6_TRYVY</name>
<dbReference type="OMA" id="TTGSWTI"/>
<gene>
    <name evidence="2" type="ORF">TVY486_0403060</name>
</gene>
<feature type="compositionally biased region" description="Basic and acidic residues" evidence="1">
    <location>
        <begin position="144"/>
        <end position="154"/>
    </location>
</feature>
<organism evidence="2">
    <name type="scientific">Trypanosoma vivax (strain Y486)</name>
    <dbReference type="NCBI Taxonomy" id="1055687"/>
    <lineage>
        <taxon>Eukaryota</taxon>
        <taxon>Discoba</taxon>
        <taxon>Euglenozoa</taxon>
        <taxon>Kinetoplastea</taxon>
        <taxon>Metakinetoplastina</taxon>
        <taxon>Trypanosomatida</taxon>
        <taxon>Trypanosomatidae</taxon>
        <taxon>Trypanosoma</taxon>
        <taxon>Duttonella</taxon>
    </lineage>
</organism>
<evidence type="ECO:0000313" key="2">
    <source>
        <dbReference type="EMBL" id="CCC47640.1"/>
    </source>
</evidence>